<feature type="signal peptide" evidence="2">
    <location>
        <begin position="1"/>
        <end position="20"/>
    </location>
</feature>
<organism evidence="3 4">
    <name type="scientific">Plectus sambesii</name>
    <dbReference type="NCBI Taxonomy" id="2011161"/>
    <lineage>
        <taxon>Eukaryota</taxon>
        <taxon>Metazoa</taxon>
        <taxon>Ecdysozoa</taxon>
        <taxon>Nematoda</taxon>
        <taxon>Chromadorea</taxon>
        <taxon>Plectida</taxon>
        <taxon>Plectina</taxon>
        <taxon>Plectoidea</taxon>
        <taxon>Plectidae</taxon>
        <taxon>Plectus</taxon>
    </lineage>
</organism>
<feature type="region of interest" description="Disordered" evidence="1">
    <location>
        <begin position="29"/>
        <end position="66"/>
    </location>
</feature>
<proteinExistence type="predicted"/>
<evidence type="ECO:0000313" key="4">
    <source>
        <dbReference type="WBParaSite" id="PSAMB.scaffold1541size30323.g13767.t1"/>
    </source>
</evidence>
<protein>
    <submittedName>
        <fullName evidence="4">Uncharacterized protein</fullName>
    </submittedName>
</protein>
<dbReference type="Proteomes" id="UP000887566">
    <property type="component" value="Unplaced"/>
</dbReference>
<feature type="chain" id="PRO_5037069602" evidence="2">
    <location>
        <begin position="21"/>
        <end position="206"/>
    </location>
</feature>
<reference evidence="4" key="1">
    <citation type="submission" date="2022-11" db="UniProtKB">
        <authorList>
            <consortium name="WormBaseParasite"/>
        </authorList>
    </citation>
    <scope>IDENTIFICATION</scope>
</reference>
<name>A0A914V7I9_9BILA</name>
<evidence type="ECO:0000256" key="2">
    <source>
        <dbReference type="SAM" id="SignalP"/>
    </source>
</evidence>
<keyword evidence="2" id="KW-0732">Signal</keyword>
<keyword evidence="3" id="KW-1185">Reference proteome</keyword>
<feature type="region of interest" description="Disordered" evidence="1">
    <location>
        <begin position="178"/>
        <end position="206"/>
    </location>
</feature>
<evidence type="ECO:0000313" key="3">
    <source>
        <dbReference type="Proteomes" id="UP000887566"/>
    </source>
</evidence>
<evidence type="ECO:0000256" key="1">
    <source>
        <dbReference type="SAM" id="MobiDB-lite"/>
    </source>
</evidence>
<sequence length="206" mass="22625">MSSLATSLLFLALAVVAVRAASGDDADAIRDKRRGPWQSQTKQPMHFSGGSRYPSRPWKHQKAPSGANTVYLAQTKSGLRVPWGQRLVRDELSFGGDDSMVGPNARWGSARMTYAWQPTDEDDMIQRAGMRGMIKRLYPPIYEIIRRAPSSINSGAPLVGATDKRSPVFSLRRLQTSVPTATTPPPLQNVMCDPNSDDANSADCYE</sequence>
<dbReference type="AlphaFoldDB" id="A0A914V7I9"/>
<accession>A0A914V7I9</accession>
<dbReference type="WBParaSite" id="PSAMB.scaffold1541size30323.g13767.t1">
    <property type="protein sequence ID" value="PSAMB.scaffold1541size30323.g13767.t1"/>
    <property type="gene ID" value="PSAMB.scaffold1541size30323.g13767"/>
</dbReference>